<gene>
    <name evidence="1" type="ORF">BJ138DRAFT_1104001</name>
</gene>
<organism evidence="1 2">
    <name type="scientific">Hygrophoropsis aurantiaca</name>
    <dbReference type="NCBI Taxonomy" id="72124"/>
    <lineage>
        <taxon>Eukaryota</taxon>
        <taxon>Fungi</taxon>
        <taxon>Dikarya</taxon>
        <taxon>Basidiomycota</taxon>
        <taxon>Agaricomycotina</taxon>
        <taxon>Agaricomycetes</taxon>
        <taxon>Agaricomycetidae</taxon>
        <taxon>Boletales</taxon>
        <taxon>Coniophorineae</taxon>
        <taxon>Hygrophoropsidaceae</taxon>
        <taxon>Hygrophoropsis</taxon>
    </lineage>
</organism>
<reference evidence="1" key="1">
    <citation type="journal article" date="2021" name="New Phytol.">
        <title>Evolutionary innovations through gain and loss of genes in the ectomycorrhizal Boletales.</title>
        <authorList>
            <person name="Wu G."/>
            <person name="Miyauchi S."/>
            <person name="Morin E."/>
            <person name="Kuo A."/>
            <person name="Drula E."/>
            <person name="Varga T."/>
            <person name="Kohler A."/>
            <person name="Feng B."/>
            <person name="Cao Y."/>
            <person name="Lipzen A."/>
            <person name="Daum C."/>
            <person name="Hundley H."/>
            <person name="Pangilinan J."/>
            <person name="Johnson J."/>
            <person name="Barry K."/>
            <person name="LaButti K."/>
            <person name="Ng V."/>
            <person name="Ahrendt S."/>
            <person name="Min B."/>
            <person name="Choi I.G."/>
            <person name="Park H."/>
            <person name="Plett J.M."/>
            <person name="Magnuson J."/>
            <person name="Spatafora J.W."/>
            <person name="Nagy L.G."/>
            <person name="Henrissat B."/>
            <person name="Grigoriev I.V."/>
            <person name="Yang Z.L."/>
            <person name="Xu J."/>
            <person name="Martin F.M."/>
        </authorList>
    </citation>
    <scope>NUCLEOTIDE SEQUENCE</scope>
    <source>
        <strain evidence="1">ATCC 28755</strain>
    </source>
</reference>
<sequence>MSAYTASTCMMIYRRAQLNKHLPLDKDLLMNELDSIVSLLTKLKGTTKSEDGLRLCGRLSSFFSGRTYYGACRPGGANDSGSTRAQPPISFDPILRRKPIMKEVDASLEVNAWDCSHPLGQALSALVNIVDSISDAHPITTISWTVLSATYKNLQDADVRDLAESLCEICAANDCLDLREIEGTAI</sequence>
<dbReference type="EMBL" id="MU267868">
    <property type="protein sequence ID" value="KAH7907823.1"/>
    <property type="molecule type" value="Genomic_DNA"/>
</dbReference>
<protein>
    <submittedName>
        <fullName evidence="1">Uncharacterized protein</fullName>
    </submittedName>
</protein>
<keyword evidence="2" id="KW-1185">Reference proteome</keyword>
<evidence type="ECO:0000313" key="2">
    <source>
        <dbReference type="Proteomes" id="UP000790377"/>
    </source>
</evidence>
<accession>A0ACB8A421</accession>
<evidence type="ECO:0000313" key="1">
    <source>
        <dbReference type="EMBL" id="KAH7907823.1"/>
    </source>
</evidence>
<dbReference type="Proteomes" id="UP000790377">
    <property type="component" value="Unassembled WGS sequence"/>
</dbReference>
<comment type="caution">
    <text evidence="1">The sequence shown here is derived from an EMBL/GenBank/DDBJ whole genome shotgun (WGS) entry which is preliminary data.</text>
</comment>
<proteinExistence type="predicted"/>
<name>A0ACB8A421_9AGAM</name>